<name>A0AAD5P7U4_9FUNG</name>
<reference evidence="1" key="2">
    <citation type="submission" date="2023-02" db="EMBL/GenBank/DDBJ databases">
        <authorList>
            <consortium name="DOE Joint Genome Institute"/>
            <person name="Mondo S.J."/>
            <person name="Chang Y."/>
            <person name="Wang Y."/>
            <person name="Ahrendt S."/>
            <person name="Andreopoulos W."/>
            <person name="Barry K."/>
            <person name="Beard J."/>
            <person name="Benny G.L."/>
            <person name="Blankenship S."/>
            <person name="Bonito G."/>
            <person name="Cuomo C."/>
            <person name="Desiro A."/>
            <person name="Gervers K.A."/>
            <person name="Hundley H."/>
            <person name="Kuo A."/>
            <person name="LaButti K."/>
            <person name="Lang B.F."/>
            <person name="Lipzen A."/>
            <person name="O'Donnell K."/>
            <person name="Pangilinan J."/>
            <person name="Reynolds N."/>
            <person name="Sandor L."/>
            <person name="Smith M.W."/>
            <person name="Tsang A."/>
            <person name="Grigoriev I.V."/>
            <person name="Stajich J.E."/>
            <person name="Spatafora J.W."/>
        </authorList>
    </citation>
    <scope>NUCLEOTIDE SEQUENCE</scope>
    <source>
        <strain evidence="1">RSA 2281</strain>
    </source>
</reference>
<evidence type="ECO:0000313" key="1">
    <source>
        <dbReference type="EMBL" id="KAI9246247.1"/>
    </source>
</evidence>
<keyword evidence="2" id="KW-1185">Reference proteome</keyword>
<comment type="caution">
    <text evidence="1">The sequence shown here is derived from an EMBL/GenBank/DDBJ whole genome shotgun (WGS) entry which is preliminary data.</text>
</comment>
<accession>A0AAD5P7U4</accession>
<sequence>MAYDIATKHQMVRAFDAEVFLKQKESQDIALGRSNVSSTSSSSSTLSMTQGAAAASSSSSSCEIDARYLDVDSTDPKTRKALIREKTGAKYNDALGRYRKGDKQVKNTPWTWVANALENRRGLVPTEASWARDQTDKMPVALLISLLKKLLRSETNYFSNFREKNKGFGNFGGGCIGCCFLNLIAHGILDSVSKDKNSLTKECLGPMFDSVYSKANELTKGELTECKAILIDIFIQAAFTQIHIGNE</sequence>
<dbReference type="EMBL" id="JAIXMP010000047">
    <property type="protein sequence ID" value="KAI9246247.1"/>
    <property type="molecule type" value="Genomic_DNA"/>
</dbReference>
<reference evidence="1" key="1">
    <citation type="journal article" date="2022" name="IScience">
        <title>Evolution of zygomycete secretomes and the origins of terrestrial fungal ecologies.</title>
        <authorList>
            <person name="Chang Y."/>
            <person name="Wang Y."/>
            <person name="Mondo S."/>
            <person name="Ahrendt S."/>
            <person name="Andreopoulos W."/>
            <person name="Barry K."/>
            <person name="Beard J."/>
            <person name="Benny G.L."/>
            <person name="Blankenship S."/>
            <person name="Bonito G."/>
            <person name="Cuomo C."/>
            <person name="Desiro A."/>
            <person name="Gervers K.A."/>
            <person name="Hundley H."/>
            <person name="Kuo A."/>
            <person name="LaButti K."/>
            <person name="Lang B.F."/>
            <person name="Lipzen A."/>
            <person name="O'Donnell K."/>
            <person name="Pangilinan J."/>
            <person name="Reynolds N."/>
            <person name="Sandor L."/>
            <person name="Smith M.E."/>
            <person name="Tsang A."/>
            <person name="Grigoriev I.V."/>
            <person name="Stajich J.E."/>
            <person name="Spatafora J.W."/>
        </authorList>
    </citation>
    <scope>NUCLEOTIDE SEQUENCE</scope>
    <source>
        <strain evidence="1">RSA 2281</strain>
    </source>
</reference>
<protein>
    <submittedName>
        <fullName evidence="1">Uncharacterized protein</fullName>
    </submittedName>
</protein>
<gene>
    <name evidence="1" type="ORF">BDA99DRAFT_543341</name>
</gene>
<evidence type="ECO:0000313" key="2">
    <source>
        <dbReference type="Proteomes" id="UP001209540"/>
    </source>
</evidence>
<proteinExistence type="predicted"/>
<dbReference type="Proteomes" id="UP001209540">
    <property type="component" value="Unassembled WGS sequence"/>
</dbReference>
<organism evidence="1 2">
    <name type="scientific">Phascolomyces articulosus</name>
    <dbReference type="NCBI Taxonomy" id="60185"/>
    <lineage>
        <taxon>Eukaryota</taxon>
        <taxon>Fungi</taxon>
        <taxon>Fungi incertae sedis</taxon>
        <taxon>Mucoromycota</taxon>
        <taxon>Mucoromycotina</taxon>
        <taxon>Mucoromycetes</taxon>
        <taxon>Mucorales</taxon>
        <taxon>Lichtheimiaceae</taxon>
        <taxon>Phascolomyces</taxon>
    </lineage>
</organism>
<dbReference type="AlphaFoldDB" id="A0AAD5P7U4"/>